<dbReference type="Proteomes" id="UP000006329">
    <property type="component" value="Unassembled WGS sequence"/>
</dbReference>
<keyword evidence="2" id="KW-1185">Reference proteome</keyword>
<evidence type="ECO:0000313" key="1">
    <source>
        <dbReference type="EMBL" id="EKO33192.1"/>
    </source>
</evidence>
<organism evidence="1 2">
    <name type="scientific">Leptospira santarosai str. MOR084</name>
    <dbReference type="NCBI Taxonomy" id="1049984"/>
    <lineage>
        <taxon>Bacteria</taxon>
        <taxon>Pseudomonadati</taxon>
        <taxon>Spirochaetota</taxon>
        <taxon>Spirochaetia</taxon>
        <taxon>Leptospirales</taxon>
        <taxon>Leptospiraceae</taxon>
        <taxon>Leptospira</taxon>
    </lineage>
</organism>
<dbReference type="EMBL" id="AHON02000055">
    <property type="protein sequence ID" value="EKO33192.1"/>
    <property type="molecule type" value="Genomic_DNA"/>
</dbReference>
<evidence type="ECO:0000313" key="2">
    <source>
        <dbReference type="Proteomes" id="UP000006329"/>
    </source>
</evidence>
<protein>
    <submittedName>
        <fullName evidence="1">Uncharacterized protein</fullName>
    </submittedName>
</protein>
<accession>A0A0E2BCV2</accession>
<reference evidence="1" key="1">
    <citation type="submission" date="2012-10" db="EMBL/GenBank/DDBJ databases">
        <authorList>
            <person name="Harkins D.M."/>
            <person name="Durkin A.S."/>
            <person name="Brinkac L.M."/>
            <person name="Haft D.H."/>
            <person name="Selengut J.D."/>
            <person name="Sanka R."/>
            <person name="DePew J."/>
            <person name="Purushe J."/>
            <person name="Matthias M.A."/>
            <person name="Vinetz J.M."/>
            <person name="Sutton G.G."/>
            <person name="Nierman W.C."/>
            <person name="Fouts D.E."/>
        </authorList>
    </citation>
    <scope>NUCLEOTIDE SEQUENCE [LARGE SCALE GENOMIC DNA]</scope>
    <source>
        <strain evidence="1">MOR084</strain>
    </source>
</reference>
<comment type="caution">
    <text evidence="1">The sequence shown here is derived from an EMBL/GenBank/DDBJ whole genome shotgun (WGS) entry which is preliminary data.</text>
</comment>
<dbReference type="AlphaFoldDB" id="A0A0E2BCV2"/>
<proteinExistence type="predicted"/>
<gene>
    <name evidence="1" type="ORF">LEP1GSC179_0036</name>
</gene>
<sequence length="53" mass="6534">MYKKEQEPLKESDTFFVRDKDGELMYMNRYDAIRILDRLRTIQYQNSEVENGR</sequence>
<name>A0A0E2BCV2_9LEPT</name>